<name>A0A0N4VZE7_HAEPC</name>
<dbReference type="Proteomes" id="UP000268014">
    <property type="component" value="Unassembled WGS sequence"/>
</dbReference>
<evidence type="ECO:0000313" key="1">
    <source>
        <dbReference type="EMBL" id="VDO16171.1"/>
    </source>
</evidence>
<evidence type="ECO:0000313" key="3">
    <source>
        <dbReference type="WBParaSite" id="HPLM_0000266901-mRNA-1"/>
    </source>
</evidence>
<organism evidence="3">
    <name type="scientific">Haemonchus placei</name>
    <name type="common">Barber's pole worm</name>
    <dbReference type="NCBI Taxonomy" id="6290"/>
    <lineage>
        <taxon>Eukaryota</taxon>
        <taxon>Metazoa</taxon>
        <taxon>Ecdysozoa</taxon>
        <taxon>Nematoda</taxon>
        <taxon>Chromadorea</taxon>
        <taxon>Rhabditida</taxon>
        <taxon>Rhabditina</taxon>
        <taxon>Rhabditomorpha</taxon>
        <taxon>Strongyloidea</taxon>
        <taxon>Trichostrongylidae</taxon>
        <taxon>Haemonchus</taxon>
    </lineage>
</organism>
<proteinExistence type="predicted"/>
<dbReference type="OrthoDB" id="680339at2759"/>
<dbReference type="AlphaFoldDB" id="A0A0N4VZE7"/>
<accession>A0A0N4VZE7</accession>
<reference evidence="3" key="1">
    <citation type="submission" date="2017-02" db="UniProtKB">
        <authorList>
            <consortium name="WormBaseParasite"/>
        </authorList>
    </citation>
    <scope>IDENTIFICATION</scope>
</reference>
<gene>
    <name evidence="1" type="ORF">HPLM_LOCUS2665</name>
</gene>
<sequence>MCMYEFISCRDPQVRPRTQDEMSAEASLYREAMKNI</sequence>
<dbReference type="WBParaSite" id="HPLM_0000266901-mRNA-1">
    <property type="protein sequence ID" value="HPLM_0000266901-mRNA-1"/>
    <property type="gene ID" value="HPLM_0000266901"/>
</dbReference>
<dbReference type="EMBL" id="UZAF01006160">
    <property type="protein sequence ID" value="VDO16171.1"/>
    <property type="molecule type" value="Genomic_DNA"/>
</dbReference>
<keyword evidence="2" id="KW-1185">Reference proteome</keyword>
<evidence type="ECO:0000313" key="2">
    <source>
        <dbReference type="Proteomes" id="UP000268014"/>
    </source>
</evidence>
<protein>
    <submittedName>
        <fullName evidence="3">DUF1330 domain-containing protein</fullName>
    </submittedName>
</protein>
<reference evidence="1 2" key="2">
    <citation type="submission" date="2018-11" db="EMBL/GenBank/DDBJ databases">
        <authorList>
            <consortium name="Pathogen Informatics"/>
        </authorList>
    </citation>
    <scope>NUCLEOTIDE SEQUENCE [LARGE SCALE GENOMIC DNA]</scope>
    <source>
        <strain evidence="1 2">MHpl1</strain>
    </source>
</reference>